<gene>
    <name evidence="1" type="ORF">CFN78_25030</name>
</gene>
<dbReference type="AlphaFoldDB" id="A0A263CWG2"/>
<name>A0A263CWG2_9PSEU</name>
<sequence length="137" mass="14682">MAQQQRFVDDNGIRWHSGMFDSFADSPASLRGWVATTLADQPAVLVPDTQLLASELCAFLDLHAMRTGRVAVGFRAADTPRVEVSLAGDVPEQDVLSCDHRYCAPARGLIAGLSAERGVATGCTGDLVAWARLREPA</sequence>
<reference evidence="1 2" key="1">
    <citation type="submission" date="2017-07" db="EMBL/GenBank/DDBJ databases">
        <title>Amycolatopsis antarcticus sp. nov., isolated from the surface of an Antarcticus brown macroalga.</title>
        <authorList>
            <person name="Wang J."/>
            <person name="Leiva S."/>
            <person name="Huang J."/>
            <person name="Huang Y."/>
        </authorList>
    </citation>
    <scope>NUCLEOTIDE SEQUENCE [LARGE SCALE GENOMIC DNA]</scope>
    <source>
        <strain evidence="1 2">AU-G6</strain>
    </source>
</reference>
<evidence type="ECO:0000313" key="2">
    <source>
        <dbReference type="Proteomes" id="UP000242444"/>
    </source>
</evidence>
<keyword evidence="2" id="KW-1185">Reference proteome</keyword>
<comment type="caution">
    <text evidence="1">The sequence shown here is derived from an EMBL/GenBank/DDBJ whole genome shotgun (WGS) entry which is preliminary data.</text>
</comment>
<evidence type="ECO:0000313" key="1">
    <source>
        <dbReference type="EMBL" id="OZM70431.1"/>
    </source>
</evidence>
<accession>A0A263CWG2</accession>
<dbReference type="InParanoid" id="A0A263CWG2"/>
<protein>
    <submittedName>
        <fullName evidence="1">Uncharacterized protein</fullName>
    </submittedName>
</protein>
<dbReference type="Proteomes" id="UP000242444">
    <property type="component" value="Unassembled WGS sequence"/>
</dbReference>
<proteinExistence type="predicted"/>
<dbReference type="EMBL" id="NKYE01000020">
    <property type="protein sequence ID" value="OZM70431.1"/>
    <property type="molecule type" value="Genomic_DNA"/>
</dbReference>
<organism evidence="1 2">
    <name type="scientific">Amycolatopsis antarctica</name>
    <dbReference type="NCBI Taxonomy" id="1854586"/>
    <lineage>
        <taxon>Bacteria</taxon>
        <taxon>Bacillati</taxon>
        <taxon>Actinomycetota</taxon>
        <taxon>Actinomycetes</taxon>
        <taxon>Pseudonocardiales</taxon>
        <taxon>Pseudonocardiaceae</taxon>
        <taxon>Amycolatopsis</taxon>
    </lineage>
</organism>
<dbReference type="RefSeq" id="WP_094865489.1">
    <property type="nucleotide sequence ID" value="NZ_NKYE01000020.1"/>
</dbReference>